<evidence type="ECO:0000313" key="2">
    <source>
        <dbReference type="EMBL" id="TCT29256.1"/>
    </source>
</evidence>
<reference evidence="2 3" key="1">
    <citation type="submission" date="2019-03" db="EMBL/GenBank/DDBJ databases">
        <title>Freshwater and sediment microbial communities from various areas in North America, analyzing microbe dynamics in response to fracking.</title>
        <authorList>
            <person name="Lamendella R."/>
        </authorList>
    </citation>
    <scope>NUCLEOTIDE SEQUENCE [LARGE SCALE GENOMIC DNA]</scope>
    <source>
        <strain evidence="2 3">175.2</strain>
    </source>
</reference>
<feature type="region of interest" description="Disordered" evidence="1">
    <location>
        <begin position="1"/>
        <end position="23"/>
    </location>
</feature>
<sequence length="92" mass="10157">MLTSSFVAQGPHRSDMGDQSLASREAMIQARDANLSMFARATEGLKRDQIKHEIGNMNSNIERGIYNIESKQAISNLSSKFQLISKIASSIN</sequence>
<evidence type="ECO:0000256" key="1">
    <source>
        <dbReference type="SAM" id="MobiDB-lite"/>
    </source>
</evidence>
<keyword evidence="3" id="KW-1185">Reference proteome</keyword>
<dbReference type="EMBL" id="SMAR01000052">
    <property type="protein sequence ID" value="TCT29256.1"/>
    <property type="molecule type" value="Genomic_DNA"/>
</dbReference>
<dbReference type="RefSeq" id="WP_132314124.1">
    <property type="nucleotide sequence ID" value="NZ_SMAR01000052.1"/>
</dbReference>
<organism evidence="2 3">
    <name type="scientific">Martelella mediterranea</name>
    <dbReference type="NCBI Taxonomy" id="293089"/>
    <lineage>
        <taxon>Bacteria</taxon>
        <taxon>Pseudomonadati</taxon>
        <taxon>Pseudomonadota</taxon>
        <taxon>Alphaproteobacteria</taxon>
        <taxon>Hyphomicrobiales</taxon>
        <taxon>Aurantimonadaceae</taxon>
        <taxon>Martelella</taxon>
    </lineage>
</organism>
<dbReference type="Proteomes" id="UP000295097">
    <property type="component" value="Unassembled WGS sequence"/>
</dbReference>
<dbReference type="AlphaFoldDB" id="A0A4R3NFD8"/>
<comment type="caution">
    <text evidence="2">The sequence shown here is derived from an EMBL/GenBank/DDBJ whole genome shotgun (WGS) entry which is preliminary data.</text>
</comment>
<accession>A0A4R3NFD8</accession>
<evidence type="ECO:0000313" key="3">
    <source>
        <dbReference type="Proteomes" id="UP000295097"/>
    </source>
</evidence>
<protein>
    <submittedName>
        <fullName evidence="2">Uncharacterized protein</fullName>
    </submittedName>
</protein>
<gene>
    <name evidence="2" type="ORF">EDC90_10523</name>
</gene>
<proteinExistence type="predicted"/>
<name>A0A4R3NFD8_9HYPH</name>